<sequence>MDTNKKILIGAVSAAVVIGGTAIGLVLSQTPEKADLSTIHTEASAEAEPETMAPTTEAASEAATAPEHTGTASSIAADIETYTSGNISIQYPVIHMTDDPKKQEQVNALLKSNALSVIKAHGIDNTKDTLSVKCKVISVDRKRLTATYTGILTADGAANPLNLFYSNTVNLLQIQDLGMDDFSDAYTMAGYVLSDDVKFSGISSDVETEVLKYRSAWDIDALSQILGGADFPLDSETQWPESFSYEKQGTIYFSIPVPHSLGDYVLVSFDPSTK</sequence>
<accession>A0A7X2NKS9</accession>
<feature type="region of interest" description="Disordered" evidence="1">
    <location>
        <begin position="38"/>
        <end position="71"/>
    </location>
</feature>
<keyword evidence="3" id="KW-1185">Reference proteome</keyword>
<proteinExistence type="predicted"/>
<name>A0A7X2NKS9_9CLOT</name>
<protein>
    <recommendedName>
        <fullName evidence="4">DUF4163 domain-containing protein</fullName>
    </recommendedName>
</protein>
<evidence type="ECO:0000256" key="1">
    <source>
        <dbReference type="SAM" id="MobiDB-lite"/>
    </source>
</evidence>
<dbReference type="AlphaFoldDB" id="A0A7X2NKS9"/>
<organism evidence="2 3">
    <name type="scientific">Clostridium porci</name>
    <dbReference type="NCBI Taxonomy" id="2605778"/>
    <lineage>
        <taxon>Bacteria</taxon>
        <taxon>Bacillati</taxon>
        <taxon>Bacillota</taxon>
        <taxon>Clostridia</taxon>
        <taxon>Eubacteriales</taxon>
        <taxon>Clostridiaceae</taxon>
        <taxon>Clostridium</taxon>
    </lineage>
</organism>
<evidence type="ECO:0000313" key="3">
    <source>
        <dbReference type="Proteomes" id="UP000429958"/>
    </source>
</evidence>
<comment type="caution">
    <text evidence="2">The sequence shown here is derived from an EMBL/GenBank/DDBJ whole genome shotgun (WGS) entry which is preliminary data.</text>
</comment>
<dbReference type="RefSeq" id="WP_154472132.1">
    <property type="nucleotide sequence ID" value="NZ_DBEWUL010000002.1"/>
</dbReference>
<dbReference type="EMBL" id="VUMD01000006">
    <property type="protein sequence ID" value="MSS36690.1"/>
    <property type="molecule type" value="Genomic_DNA"/>
</dbReference>
<feature type="compositionally biased region" description="Low complexity" evidence="1">
    <location>
        <begin position="41"/>
        <end position="67"/>
    </location>
</feature>
<dbReference type="Proteomes" id="UP000429958">
    <property type="component" value="Unassembled WGS sequence"/>
</dbReference>
<evidence type="ECO:0000313" key="2">
    <source>
        <dbReference type="EMBL" id="MSS36690.1"/>
    </source>
</evidence>
<reference evidence="2 3" key="1">
    <citation type="submission" date="2019-08" db="EMBL/GenBank/DDBJ databases">
        <title>In-depth cultivation of the pig gut microbiome towards novel bacterial diversity and tailored functional studies.</title>
        <authorList>
            <person name="Wylensek D."/>
            <person name="Hitch T.C.A."/>
            <person name="Clavel T."/>
        </authorList>
    </citation>
    <scope>NUCLEOTIDE SEQUENCE [LARGE SCALE GENOMIC DNA]</scope>
    <source>
        <strain evidence="2 3">WCA-389-WT-23D1</strain>
    </source>
</reference>
<gene>
    <name evidence="2" type="ORF">FYJ39_08925</name>
</gene>
<evidence type="ECO:0008006" key="4">
    <source>
        <dbReference type="Google" id="ProtNLM"/>
    </source>
</evidence>